<dbReference type="GO" id="GO:0003700">
    <property type="term" value="F:DNA-binding transcription factor activity"/>
    <property type="evidence" value="ECO:0007669"/>
    <property type="project" value="InterPro"/>
</dbReference>
<accession>A0A5E4VKB6</accession>
<dbReference type="PRINTS" id="PR00039">
    <property type="entry name" value="HTHLYSR"/>
</dbReference>
<dbReference type="PANTHER" id="PTHR30118">
    <property type="entry name" value="HTH-TYPE TRANSCRIPTIONAL REGULATOR LEUO-RELATED"/>
    <property type="match status" value="1"/>
</dbReference>
<evidence type="ECO:0000313" key="7">
    <source>
        <dbReference type="Proteomes" id="UP000414233"/>
    </source>
</evidence>
<dbReference type="Pfam" id="PF03466">
    <property type="entry name" value="LysR_substrate"/>
    <property type="match status" value="1"/>
</dbReference>
<dbReference type="OrthoDB" id="5495633at2"/>
<dbReference type="AlphaFoldDB" id="A0A5E4VKB6"/>
<reference evidence="6 7" key="1">
    <citation type="submission" date="2019-08" db="EMBL/GenBank/DDBJ databases">
        <authorList>
            <person name="Peeters C."/>
        </authorList>
    </citation>
    <scope>NUCLEOTIDE SEQUENCE [LARGE SCALE GENOMIC DNA]</scope>
    <source>
        <strain evidence="6 7">LMG 30175</strain>
    </source>
</reference>
<dbReference type="PANTHER" id="PTHR30118:SF15">
    <property type="entry name" value="TRANSCRIPTIONAL REGULATORY PROTEIN"/>
    <property type="match status" value="1"/>
</dbReference>
<dbReference type="Proteomes" id="UP000414233">
    <property type="component" value="Unassembled WGS sequence"/>
</dbReference>
<protein>
    <submittedName>
        <fullName evidence="6">LysR family transcriptional regulator</fullName>
    </submittedName>
</protein>
<keyword evidence="4" id="KW-0804">Transcription</keyword>
<dbReference type="InterPro" id="IPR050389">
    <property type="entry name" value="LysR-type_TF"/>
</dbReference>
<evidence type="ECO:0000259" key="5">
    <source>
        <dbReference type="PROSITE" id="PS50931"/>
    </source>
</evidence>
<dbReference type="InterPro" id="IPR036390">
    <property type="entry name" value="WH_DNA-bd_sf"/>
</dbReference>
<evidence type="ECO:0000256" key="4">
    <source>
        <dbReference type="ARBA" id="ARBA00023163"/>
    </source>
</evidence>
<dbReference type="InterPro" id="IPR005119">
    <property type="entry name" value="LysR_subst-bd"/>
</dbReference>
<gene>
    <name evidence="6" type="ORF">PTE30175_02627</name>
</gene>
<dbReference type="SUPFAM" id="SSF46785">
    <property type="entry name" value="Winged helix' DNA-binding domain"/>
    <property type="match status" value="1"/>
</dbReference>
<dbReference type="Gene3D" id="3.40.190.10">
    <property type="entry name" value="Periplasmic binding protein-like II"/>
    <property type="match status" value="2"/>
</dbReference>
<evidence type="ECO:0000256" key="3">
    <source>
        <dbReference type="ARBA" id="ARBA00023125"/>
    </source>
</evidence>
<dbReference type="EMBL" id="CABPRZ010000009">
    <property type="protein sequence ID" value="VVE12323.1"/>
    <property type="molecule type" value="Genomic_DNA"/>
</dbReference>
<keyword evidence="2" id="KW-0805">Transcription regulation</keyword>
<evidence type="ECO:0000256" key="2">
    <source>
        <dbReference type="ARBA" id="ARBA00023015"/>
    </source>
</evidence>
<dbReference type="InterPro" id="IPR000847">
    <property type="entry name" value="LysR_HTH_N"/>
</dbReference>
<dbReference type="GO" id="GO:0003677">
    <property type="term" value="F:DNA binding"/>
    <property type="evidence" value="ECO:0007669"/>
    <property type="project" value="UniProtKB-KW"/>
</dbReference>
<dbReference type="PROSITE" id="PS50931">
    <property type="entry name" value="HTH_LYSR"/>
    <property type="match status" value="1"/>
</dbReference>
<keyword evidence="3" id="KW-0238">DNA-binding</keyword>
<organism evidence="6 7">
    <name type="scientific">Pandoraea terrae</name>
    <dbReference type="NCBI Taxonomy" id="1537710"/>
    <lineage>
        <taxon>Bacteria</taxon>
        <taxon>Pseudomonadati</taxon>
        <taxon>Pseudomonadota</taxon>
        <taxon>Betaproteobacteria</taxon>
        <taxon>Burkholderiales</taxon>
        <taxon>Burkholderiaceae</taxon>
        <taxon>Pandoraea</taxon>
    </lineage>
</organism>
<dbReference type="RefSeq" id="WP_150697471.1">
    <property type="nucleotide sequence ID" value="NZ_CABPRZ010000009.1"/>
</dbReference>
<dbReference type="Pfam" id="PF00126">
    <property type="entry name" value="HTH_1"/>
    <property type="match status" value="1"/>
</dbReference>
<dbReference type="SUPFAM" id="SSF53850">
    <property type="entry name" value="Periplasmic binding protein-like II"/>
    <property type="match status" value="1"/>
</dbReference>
<evidence type="ECO:0000256" key="1">
    <source>
        <dbReference type="ARBA" id="ARBA00009437"/>
    </source>
</evidence>
<dbReference type="CDD" id="cd08417">
    <property type="entry name" value="PBP2_Nitroaromatics_like"/>
    <property type="match status" value="1"/>
</dbReference>
<keyword evidence="7" id="KW-1185">Reference proteome</keyword>
<dbReference type="Gene3D" id="1.10.10.10">
    <property type="entry name" value="Winged helix-like DNA-binding domain superfamily/Winged helix DNA-binding domain"/>
    <property type="match status" value="1"/>
</dbReference>
<name>A0A5E4VKB6_9BURK</name>
<feature type="domain" description="HTH lysR-type" evidence="5">
    <location>
        <begin position="6"/>
        <end position="63"/>
    </location>
</feature>
<sequence length="302" mass="34206">MRLSKLDLNLFVVFEAIYNKRNLTRAAEVLNITQPAVSNALARLRRTLNDPLFVSTPAGMMPTPMAENIIGRVREALQMLDSSVHEGDVFDPASSGRVFRLSMSDLTEALLLPALGELLQRHAPGMHVRSYYTDRREVPTALANGSVDIAIDAPLIDDAHLHQAPLVRDRYACMIRHDHPFKGNILSMADYLAMGHIHVSSRREGSGYVDAELARLGQRRSIQMRVQHYMVAPLIAMRGDLALTAPVRLLQRYPARILELPFELPDLEYYCYWHRSVDRDQGNQWLREQLMRLMCDVDPGAP</sequence>
<evidence type="ECO:0000313" key="6">
    <source>
        <dbReference type="EMBL" id="VVE12323.1"/>
    </source>
</evidence>
<dbReference type="InterPro" id="IPR036388">
    <property type="entry name" value="WH-like_DNA-bd_sf"/>
</dbReference>
<proteinExistence type="inferred from homology"/>
<dbReference type="InterPro" id="IPR037402">
    <property type="entry name" value="YidZ_PBP2"/>
</dbReference>
<comment type="similarity">
    <text evidence="1">Belongs to the LysR transcriptional regulatory family.</text>
</comment>